<evidence type="ECO:0000313" key="1">
    <source>
        <dbReference type="EMBL" id="EGJ50423.1"/>
    </source>
</evidence>
<dbReference type="RefSeq" id="WP_014260167.1">
    <property type="nucleotide sequence ID" value="NC_016629.1"/>
</dbReference>
<protein>
    <recommendedName>
        <fullName evidence="3">Outer-membrane lipoprotein LolB</fullName>
    </recommendedName>
</protein>
<reference evidence="1 2" key="1">
    <citation type="journal article" date="2011" name="J. Bacteriol.">
        <title>Genome sequence of the mercury-methylating and pleomorphic Desulfovibrio africanus Strain Walvis Bay.</title>
        <authorList>
            <person name="Brown S.D."/>
            <person name="Wall J.D."/>
            <person name="Kucken A.M."/>
            <person name="Gilmour C.C."/>
            <person name="Podar M."/>
            <person name="Brandt C.C."/>
            <person name="Teshima H."/>
            <person name="Detter J.C."/>
            <person name="Han C.S."/>
            <person name="Land M.L."/>
            <person name="Lucas S."/>
            <person name="Han J."/>
            <person name="Pennacchio L."/>
            <person name="Nolan M."/>
            <person name="Pitluck S."/>
            <person name="Woyke T."/>
            <person name="Goodwin L."/>
            <person name="Palumbo A.V."/>
            <person name="Elias D.A."/>
        </authorList>
    </citation>
    <scope>NUCLEOTIDE SEQUENCE [LARGE SCALE GENOMIC DNA]</scope>
    <source>
        <strain evidence="1 2">Walvis Bay</strain>
    </source>
</reference>
<dbReference type="eggNOG" id="ENOG5032ZKK">
    <property type="taxonomic scope" value="Bacteria"/>
</dbReference>
<dbReference type="STRING" id="690850.Desaf_2094"/>
<organism evidence="1 2">
    <name type="scientific">Desulfocurvibacter africanus subsp. africanus str. Walvis Bay</name>
    <dbReference type="NCBI Taxonomy" id="690850"/>
    <lineage>
        <taxon>Bacteria</taxon>
        <taxon>Pseudomonadati</taxon>
        <taxon>Thermodesulfobacteriota</taxon>
        <taxon>Desulfovibrionia</taxon>
        <taxon>Desulfovibrionales</taxon>
        <taxon>Desulfovibrionaceae</taxon>
        <taxon>Desulfocurvibacter</taxon>
    </lineage>
</organism>
<evidence type="ECO:0008006" key="3">
    <source>
        <dbReference type="Google" id="ProtNLM"/>
    </source>
</evidence>
<dbReference type="KEGG" id="daf:Desaf_2094"/>
<dbReference type="AlphaFoldDB" id="F3Z3X1"/>
<sequence length="269" mass="29352">MIPAVTYRKNHCYAPALILGLLLAFIAGCAARQPMLHPDAAPAEAWARFQETQQASAAMPNAFSLSASLYYSAEGRTNRTILDIWGNRAYPLRLNIRAGIGTTLAHMREDGDGLMVFYPSENKAFIHPDSRAAMPALGLDLPFNLRDLSMLLLGSASRLMPAEYTSARLDGQAYVYTLSSGSAIAEVRLLPDGSLSSLAGRGKQPWRIDITEYKQISEAGIIPGRLAMSVPPKQRATLRLRTLSFRDEPWATSALELKLPPQIEAAVVP</sequence>
<dbReference type="EMBL" id="CP003221">
    <property type="protein sequence ID" value="EGJ50423.1"/>
    <property type="molecule type" value="Genomic_DNA"/>
</dbReference>
<dbReference type="HOGENOM" id="CLU_083263_0_0_7"/>
<dbReference type="Gene3D" id="2.50.20.10">
    <property type="entry name" value="Lipoprotein localisation LolA/LolB/LppX"/>
    <property type="match status" value="1"/>
</dbReference>
<evidence type="ECO:0000313" key="2">
    <source>
        <dbReference type="Proteomes" id="UP000007844"/>
    </source>
</evidence>
<gene>
    <name evidence="1" type="ORF">Desaf_2094</name>
</gene>
<proteinExistence type="predicted"/>
<dbReference type="Proteomes" id="UP000007844">
    <property type="component" value="Chromosome"/>
</dbReference>
<keyword evidence="2" id="KW-1185">Reference proteome</keyword>
<name>F3Z3X1_DESAF</name>
<accession>F3Z3X1</accession>